<proteinExistence type="predicted"/>
<dbReference type="Gene3D" id="2.40.50.140">
    <property type="entry name" value="Nucleic acid-binding proteins"/>
    <property type="match status" value="1"/>
</dbReference>
<evidence type="ECO:0000313" key="3">
    <source>
        <dbReference type="EMBL" id="GCD99249.1"/>
    </source>
</evidence>
<evidence type="ECO:0000256" key="1">
    <source>
        <dbReference type="ARBA" id="ARBA00012727"/>
    </source>
</evidence>
<reference evidence="3 4" key="1">
    <citation type="submission" date="2018-12" db="EMBL/GenBank/DDBJ databases">
        <title>Draft genome sequence of Embleya hyalina NBRC 13850T.</title>
        <authorList>
            <person name="Komaki H."/>
            <person name="Hosoyama A."/>
            <person name="Kimura A."/>
            <person name="Ichikawa N."/>
            <person name="Tamura T."/>
        </authorList>
    </citation>
    <scope>NUCLEOTIDE SEQUENCE [LARGE SCALE GENOMIC DNA]</scope>
    <source>
        <strain evidence="3 4">NBRC 13850</strain>
    </source>
</reference>
<keyword evidence="3" id="KW-0436">Ligase</keyword>
<dbReference type="AlphaFoldDB" id="A0A401YXC5"/>
<sequence>MPGPYCCHLPRCPFEREPAVVGSRWVLPRPVGEVAYATRTRADLLRHPSWHRLRPDLAPGDL</sequence>
<dbReference type="InterPro" id="IPR012340">
    <property type="entry name" value="NA-bd_OB-fold"/>
</dbReference>
<accession>A0A401YXC5</accession>
<dbReference type="GO" id="GO:0006310">
    <property type="term" value="P:DNA recombination"/>
    <property type="evidence" value="ECO:0007669"/>
    <property type="project" value="InterPro"/>
</dbReference>
<dbReference type="InterPro" id="IPR012309">
    <property type="entry name" value="DNA_ligase_ATP-dep_C"/>
</dbReference>
<name>A0A401YXC5_9ACTN</name>
<keyword evidence="4" id="KW-1185">Reference proteome</keyword>
<protein>
    <recommendedName>
        <fullName evidence="1">DNA ligase (ATP)</fullName>
        <ecNumber evidence="1">6.5.1.1</ecNumber>
    </recommendedName>
</protein>
<dbReference type="EMBL" id="BIFH01000031">
    <property type="protein sequence ID" value="GCD99249.1"/>
    <property type="molecule type" value="Genomic_DNA"/>
</dbReference>
<evidence type="ECO:0000313" key="4">
    <source>
        <dbReference type="Proteomes" id="UP000286931"/>
    </source>
</evidence>
<dbReference type="SUPFAM" id="SSF50249">
    <property type="entry name" value="Nucleic acid-binding proteins"/>
    <property type="match status" value="1"/>
</dbReference>
<organism evidence="3 4">
    <name type="scientific">Embleya hyalina</name>
    <dbReference type="NCBI Taxonomy" id="516124"/>
    <lineage>
        <taxon>Bacteria</taxon>
        <taxon>Bacillati</taxon>
        <taxon>Actinomycetota</taxon>
        <taxon>Actinomycetes</taxon>
        <taxon>Kitasatosporales</taxon>
        <taxon>Streptomycetaceae</taxon>
        <taxon>Embleya</taxon>
    </lineage>
</organism>
<dbReference type="EC" id="6.5.1.1" evidence="1"/>
<comment type="caution">
    <text evidence="3">The sequence shown here is derived from an EMBL/GenBank/DDBJ whole genome shotgun (WGS) entry which is preliminary data.</text>
</comment>
<gene>
    <name evidence="3" type="ORF">EHYA_06963</name>
</gene>
<dbReference type="Pfam" id="PF04679">
    <property type="entry name" value="DNA_ligase_A_C"/>
    <property type="match status" value="1"/>
</dbReference>
<evidence type="ECO:0000259" key="2">
    <source>
        <dbReference type="Pfam" id="PF04679"/>
    </source>
</evidence>
<feature type="domain" description="DNA ligase ATP-dependent C-terminal" evidence="2">
    <location>
        <begin position="11"/>
        <end position="56"/>
    </location>
</feature>
<dbReference type="GO" id="GO:0006281">
    <property type="term" value="P:DNA repair"/>
    <property type="evidence" value="ECO:0007669"/>
    <property type="project" value="InterPro"/>
</dbReference>
<dbReference type="GO" id="GO:0003910">
    <property type="term" value="F:DNA ligase (ATP) activity"/>
    <property type="evidence" value="ECO:0007669"/>
    <property type="project" value="UniProtKB-EC"/>
</dbReference>
<dbReference type="Proteomes" id="UP000286931">
    <property type="component" value="Unassembled WGS sequence"/>
</dbReference>